<comment type="caution">
    <text evidence="2">The sequence shown here is derived from an EMBL/GenBank/DDBJ whole genome shotgun (WGS) entry which is preliminary data.</text>
</comment>
<feature type="region of interest" description="Disordered" evidence="1">
    <location>
        <begin position="171"/>
        <end position="263"/>
    </location>
</feature>
<dbReference type="EMBL" id="CAUYUJ010019129">
    <property type="protein sequence ID" value="CAK0888772.1"/>
    <property type="molecule type" value="Genomic_DNA"/>
</dbReference>
<evidence type="ECO:0000256" key="1">
    <source>
        <dbReference type="SAM" id="MobiDB-lite"/>
    </source>
</evidence>
<proteinExistence type="predicted"/>
<protein>
    <submittedName>
        <fullName evidence="2">Uncharacterized protein</fullName>
    </submittedName>
</protein>
<gene>
    <name evidence="2" type="ORF">PCOR1329_LOCUS69499</name>
</gene>
<feature type="compositionally biased region" description="Gly residues" evidence="1">
    <location>
        <begin position="235"/>
        <end position="246"/>
    </location>
</feature>
<name>A0ABN9WT75_9DINO</name>
<organism evidence="2 3">
    <name type="scientific">Prorocentrum cordatum</name>
    <dbReference type="NCBI Taxonomy" id="2364126"/>
    <lineage>
        <taxon>Eukaryota</taxon>
        <taxon>Sar</taxon>
        <taxon>Alveolata</taxon>
        <taxon>Dinophyceae</taxon>
        <taxon>Prorocentrales</taxon>
        <taxon>Prorocentraceae</taxon>
        <taxon>Prorocentrum</taxon>
    </lineage>
</organism>
<sequence length="293" mass="29730">MQTMLLELIEQAEADAQAAAGAAAGANGVAATNGAAQPSPAGSDPEALLERLKNFDPDVHWEDYYVDGMWDVEGLESDLELAQAKRDQAAAAAAAPQPAPAPAPAAAGNPVALQKLGELKALDPGVAEEDHGDVWLRVGVVAIMVLIGSVAMAAVPFATVAVEIAPVIDAPRGAPRSAEGQVAATPLAPTPEEMPPTHLLRESRAQGSAELGSSLSGQDGTKRNLRVGQCRGGNCALGGQGSGSPGAPGDRKSPQRVPGATGADGMLSLQKHISLVHQALIGNQRRASVANQV</sequence>
<keyword evidence="3" id="KW-1185">Reference proteome</keyword>
<evidence type="ECO:0000313" key="3">
    <source>
        <dbReference type="Proteomes" id="UP001189429"/>
    </source>
</evidence>
<accession>A0ABN9WT75</accession>
<evidence type="ECO:0000313" key="2">
    <source>
        <dbReference type="EMBL" id="CAK0888772.1"/>
    </source>
</evidence>
<reference evidence="2" key="1">
    <citation type="submission" date="2023-10" db="EMBL/GenBank/DDBJ databases">
        <authorList>
            <person name="Chen Y."/>
            <person name="Shah S."/>
            <person name="Dougan E. K."/>
            <person name="Thang M."/>
            <person name="Chan C."/>
        </authorList>
    </citation>
    <scope>NUCLEOTIDE SEQUENCE [LARGE SCALE GENOMIC DNA]</scope>
</reference>
<dbReference type="Proteomes" id="UP001189429">
    <property type="component" value="Unassembled WGS sequence"/>
</dbReference>